<dbReference type="GO" id="GO:0006508">
    <property type="term" value="P:proteolysis"/>
    <property type="evidence" value="ECO:0007669"/>
    <property type="project" value="InterPro"/>
</dbReference>
<organism evidence="3 4">
    <name type="scientific">Strongylus vulgaris</name>
    <name type="common">Blood worm</name>
    <dbReference type="NCBI Taxonomy" id="40348"/>
    <lineage>
        <taxon>Eukaryota</taxon>
        <taxon>Metazoa</taxon>
        <taxon>Ecdysozoa</taxon>
        <taxon>Nematoda</taxon>
        <taxon>Chromadorea</taxon>
        <taxon>Rhabditida</taxon>
        <taxon>Rhabditina</taxon>
        <taxon>Rhabditomorpha</taxon>
        <taxon>Strongyloidea</taxon>
        <taxon>Strongylidae</taxon>
        <taxon>Strongylus</taxon>
    </lineage>
</organism>
<dbReference type="InterPro" id="IPR025661">
    <property type="entry name" value="Pept_asp_AS"/>
</dbReference>
<dbReference type="PROSITE" id="PS00640">
    <property type="entry name" value="THIOL_PROTEASE_ASN"/>
    <property type="match status" value="1"/>
</dbReference>
<evidence type="ECO:0000313" key="3">
    <source>
        <dbReference type="EMBL" id="VDM77763.1"/>
    </source>
</evidence>
<protein>
    <recommendedName>
        <fullName evidence="2">Peptidase C1A papain C-terminal domain-containing protein</fullName>
    </recommendedName>
</protein>
<dbReference type="AlphaFoldDB" id="A0A3P7JAR0"/>
<dbReference type="EMBL" id="UYYB01100064">
    <property type="protein sequence ID" value="VDM77763.1"/>
    <property type="molecule type" value="Genomic_DNA"/>
</dbReference>
<gene>
    <name evidence="3" type="ORF">SVUK_LOCUS12761</name>
</gene>
<accession>A0A3P7JAR0</accession>
<comment type="similarity">
    <text evidence="1">Belongs to the peptidase C1 family.</text>
</comment>
<evidence type="ECO:0000259" key="2">
    <source>
        <dbReference type="Pfam" id="PF00112"/>
    </source>
</evidence>
<reference evidence="3 4" key="1">
    <citation type="submission" date="2018-11" db="EMBL/GenBank/DDBJ databases">
        <authorList>
            <consortium name="Pathogen Informatics"/>
        </authorList>
    </citation>
    <scope>NUCLEOTIDE SEQUENCE [LARGE SCALE GENOMIC DNA]</scope>
</reference>
<dbReference type="GO" id="GO:0008234">
    <property type="term" value="F:cysteine-type peptidase activity"/>
    <property type="evidence" value="ECO:0007669"/>
    <property type="project" value="InterPro"/>
</dbReference>
<sequence length="114" mass="13296">MLGVAFTEPASLTFTPRRNEALKYLKYEVEDENVARKLRHKTWPLHHSEPNETYYGHGVKIIGWGEEREENGEQVPYWLLANSWGTEFGNKGYFKMLRGENECGIEEWVTAGQF</sequence>
<dbReference type="PANTHER" id="PTHR12411">
    <property type="entry name" value="CYSTEINE PROTEASE FAMILY C1-RELATED"/>
    <property type="match status" value="1"/>
</dbReference>
<feature type="domain" description="Peptidase C1A papain C-terminal" evidence="2">
    <location>
        <begin position="48"/>
        <end position="110"/>
    </location>
</feature>
<evidence type="ECO:0000256" key="1">
    <source>
        <dbReference type="ARBA" id="ARBA00008455"/>
    </source>
</evidence>
<name>A0A3P7JAR0_STRVU</name>
<dbReference type="OrthoDB" id="640249at2759"/>
<dbReference type="Gene3D" id="3.90.70.10">
    <property type="entry name" value="Cysteine proteinases"/>
    <property type="match status" value="1"/>
</dbReference>
<dbReference type="Proteomes" id="UP000270094">
    <property type="component" value="Unassembled WGS sequence"/>
</dbReference>
<evidence type="ECO:0000313" key="4">
    <source>
        <dbReference type="Proteomes" id="UP000270094"/>
    </source>
</evidence>
<proteinExistence type="inferred from homology"/>
<dbReference type="SUPFAM" id="SSF54001">
    <property type="entry name" value="Cysteine proteinases"/>
    <property type="match status" value="1"/>
</dbReference>
<dbReference type="InterPro" id="IPR013128">
    <property type="entry name" value="Peptidase_C1A"/>
</dbReference>
<dbReference type="Pfam" id="PF00112">
    <property type="entry name" value="Peptidase_C1"/>
    <property type="match status" value="1"/>
</dbReference>
<dbReference type="InterPro" id="IPR000668">
    <property type="entry name" value="Peptidase_C1A_C"/>
</dbReference>
<keyword evidence="4" id="KW-1185">Reference proteome</keyword>
<dbReference type="InterPro" id="IPR038765">
    <property type="entry name" value="Papain-like_cys_pep_sf"/>
</dbReference>